<dbReference type="PANTHER" id="PTHR36934:SF1">
    <property type="entry name" value="THIOESTERASE DOMAIN-CONTAINING PROTEIN"/>
    <property type="match status" value="1"/>
</dbReference>
<dbReference type="EMBL" id="AZAC01000002">
    <property type="protein sequence ID" value="KIX15609.1"/>
    <property type="molecule type" value="Genomic_DNA"/>
</dbReference>
<evidence type="ECO:0000313" key="4">
    <source>
        <dbReference type="Proteomes" id="UP000032233"/>
    </source>
</evidence>
<dbReference type="SUPFAM" id="SSF54637">
    <property type="entry name" value="Thioesterase/thiol ester dehydrase-isomerase"/>
    <property type="match status" value="1"/>
</dbReference>
<dbReference type="CDD" id="cd03440">
    <property type="entry name" value="hot_dog"/>
    <property type="match status" value="1"/>
</dbReference>
<evidence type="ECO:0000256" key="1">
    <source>
        <dbReference type="PIRSR" id="PIRSR014972-2"/>
    </source>
</evidence>
<dbReference type="Proteomes" id="UP000032233">
    <property type="component" value="Unassembled WGS sequence"/>
</dbReference>
<dbReference type="InterPro" id="IPR025540">
    <property type="entry name" value="FlK"/>
</dbReference>
<proteinExistence type="predicted"/>
<evidence type="ECO:0000259" key="2">
    <source>
        <dbReference type="Pfam" id="PF22636"/>
    </source>
</evidence>
<dbReference type="InParanoid" id="A0A0D2JBT9"/>
<dbReference type="PANTHER" id="PTHR36934">
    <property type="entry name" value="BLR0278 PROTEIN"/>
    <property type="match status" value="1"/>
</dbReference>
<accession>A0A0D2JBT9</accession>
<feature type="domain" description="Fluoroacetyl-CoA-specific thioesterase-like" evidence="2">
    <location>
        <begin position="13"/>
        <end position="115"/>
    </location>
</feature>
<sequence>MRPGLKGKARALVRQEDLASSFGNPGVEVLSSMTLMTLLEKASLACVEVFLHPDQMCVGSRMEMDHLAPTPEGFTVTASAELVETKGSKLVFNVSAQDGRDQVAHGVHVRFLVDRAKFLDSVAAKKAAQGGEN</sequence>
<feature type="binding site" evidence="1">
    <location>
        <position position="110"/>
    </location>
    <ligand>
        <name>substrate</name>
    </ligand>
</feature>
<dbReference type="InterPro" id="IPR029069">
    <property type="entry name" value="HotDog_dom_sf"/>
</dbReference>
<evidence type="ECO:0000313" key="3">
    <source>
        <dbReference type="EMBL" id="KIX15609.1"/>
    </source>
</evidence>
<protein>
    <submittedName>
        <fullName evidence="3">Thioesterase</fullName>
    </submittedName>
</protein>
<dbReference type="PIRSF" id="PIRSF014972">
    <property type="entry name" value="FlK"/>
    <property type="match status" value="1"/>
</dbReference>
<keyword evidence="4" id="KW-1185">Reference proteome</keyword>
<feature type="binding site" evidence="1">
    <location>
        <position position="59"/>
    </location>
    <ligand>
        <name>CoA</name>
        <dbReference type="ChEBI" id="CHEBI:57287"/>
    </ligand>
</feature>
<organism evidence="3 4">
    <name type="scientific">Dethiosulfatarculus sandiegensis</name>
    <dbReference type="NCBI Taxonomy" id="1429043"/>
    <lineage>
        <taxon>Bacteria</taxon>
        <taxon>Pseudomonadati</taxon>
        <taxon>Thermodesulfobacteriota</taxon>
        <taxon>Desulfarculia</taxon>
        <taxon>Desulfarculales</taxon>
        <taxon>Desulfarculaceae</taxon>
        <taxon>Dethiosulfatarculus</taxon>
    </lineage>
</organism>
<comment type="caution">
    <text evidence="3">The sequence shown here is derived from an EMBL/GenBank/DDBJ whole genome shotgun (WGS) entry which is preliminary data.</text>
</comment>
<dbReference type="AlphaFoldDB" id="A0A0D2JBT9"/>
<reference evidence="3 4" key="1">
    <citation type="submission" date="2013-11" db="EMBL/GenBank/DDBJ databases">
        <title>Metagenomic analysis of a methanogenic consortium involved in long chain n-alkane degradation.</title>
        <authorList>
            <person name="Davidova I.A."/>
            <person name="Callaghan A.V."/>
            <person name="Wawrik B."/>
            <person name="Pruitt S."/>
            <person name="Marks C."/>
            <person name="Duncan K.E."/>
            <person name="Suflita J.M."/>
        </authorList>
    </citation>
    <scope>NUCLEOTIDE SEQUENCE [LARGE SCALE GENOMIC DNA]</scope>
    <source>
        <strain evidence="3 4">SPR</strain>
    </source>
</reference>
<dbReference type="Gene3D" id="3.10.129.10">
    <property type="entry name" value="Hotdog Thioesterase"/>
    <property type="match status" value="1"/>
</dbReference>
<dbReference type="InterPro" id="IPR054485">
    <property type="entry name" value="FlK-like_dom"/>
</dbReference>
<dbReference type="STRING" id="1429043.X474_02690"/>
<name>A0A0D2JBT9_9BACT</name>
<dbReference type="Pfam" id="PF22636">
    <property type="entry name" value="FlK"/>
    <property type="match status" value="1"/>
</dbReference>
<gene>
    <name evidence="3" type="ORF">X474_02690</name>
</gene>
<feature type="binding site" evidence="1">
    <location>
        <position position="59"/>
    </location>
    <ligand>
        <name>substrate</name>
    </ligand>
</feature>